<dbReference type="Pfam" id="PF12804">
    <property type="entry name" value="NTP_transf_3"/>
    <property type="match status" value="1"/>
</dbReference>
<dbReference type="CDD" id="cd04182">
    <property type="entry name" value="GT_2_like_f"/>
    <property type="match status" value="1"/>
</dbReference>
<keyword evidence="3" id="KW-1185">Reference proteome</keyword>
<dbReference type="OrthoDB" id="9797742at2"/>
<reference evidence="2 3" key="1">
    <citation type="submission" date="2016-10" db="EMBL/GenBank/DDBJ databases">
        <authorList>
            <person name="de Groot N.N."/>
        </authorList>
    </citation>
    <scope>NUCLEOTIDE SEQUENCE [LARGE SCALE GENOMIC DNA]</scope>
    <source>
        <strain evidence="2 3">DSM 12272</strain>
    </source>
</reference>
<dbReference type="InterPro" id="IPR025877">
    <property type="entry name" value="MobA-like_NTP_Trfase"/>
</dbReference>
<dbReference type="STRING" id="94869.SAMN04488529_101917"/>
<keyword evidence="2" id="KW-0548">Nucleotidyltransferase</keyword>
<dbReference type="SUPFAM" id="SSF53448">
    <property type="entry name" value="Nucleotide-diphospho-sugar transferases"/>
    <property type="match status" value="1"/>
</dbReference>
<evidence type="ECO:0000313" key="3">
    <source>
        <dbReference type="Proteomes" id="UP000198597"/>
    </source>
</evidence>
<dbReference type="Gene3D" id="3.90.550.10">
    <property type="entry name" value="Spore Coat Polysaccharide Biosynthesis Protein SpsA, Chain A"/>
    <property type="match status" value="1"/>
</dbReference>
<sequence length="190" mass="21646">MVSAIIMASGQSKRMGKNKLLLSYKGKTIIENVLDKVTSCDFKSILVVYNNEEVLKICKDRNIRAIYNNEWQLGQSKSINIGIKNSPKSDGYAFFTGDQPLIDVETINLLLKEFNNNKDCIIVPNYNNKRGTPTIFSENFKEKLLELEGDVGGRNIIKENNSCVKLISVKNEFILWDIDTKEDYNNLLEI</sequence>
<organism evidence="2 3">
    <name type="scientific">Clostridium gasigenes</name>
    <dbReference type="NCBI Taxonomy" id="94869"/>
    <lineage>
        <taxon>Bacteria</taxon>
        <taxon>Bacillati</taxon>
        <taxon>Bacillota</taxon>
        <taxon>Clostridia</taxon>
        <taxon>Eubacteriales</taxon>
        <taxon>Clostridiaceae</taxon>
        <taxon>Clostridium</taxon>
    </lineage>
</organism>
<dbReference type="RefSeq" id="WP_089966258.1">
    <property type="nucleotide sequence ID" value="NZ_FNJM01000001.1"/>
</dbReference>
<name>A0A1H0NQT2_9CLOT</name>
<keyword evidence="2" id="KW-0808">Transferase</keyword>
<dbReference type="EMBL" id="FNJM01000001">
    <property type="protein sequence ID" value="SDO95011.1"/>
    <property type="molecule type" value="Genomic_DNA"/>
</dbReference>
<proteinExistence type="predicted"/>
<dbReference type="Proteomes" id="UP000198597">
    <property type="component" value="Unassembled WGS sequence"/>
</dbReference>
<evidence type="ECO:0000259" key="1">
    <source>
        <dbReference type="Pfam" id="PF12804"/>
    </source>
</evidence>
<dbReference type="InterPro" id="IPR029044">
    <property type="entry name" value="Nucleotide-diphossugar_trans"/>
</dbReference>
<dbReference type="PANTHER" id="PTHR43777:SF1">
    <property type="entry name" value="MOLYBDENUM COFACTOR CYTIDYLYLTRANSFERASE"/>
    <property type="match status" value="1"/>
</dbReference>
<gene>
    <name evidence="2" type="ORF">SAMN04488529_101917</name>
</gene>
<feature type="domain" description="MobA-like NTP transferase" evidence="1">
    <location>
        <begin position="4"/>
        <end position="160"/>
    </location>
</feature>
<accession>A0A1H0NQT2</accession>
<protein>
    <submittedName>
        <fullName evidence="2">Molybdenum cofactor cytidylyltransferase</fullName>
    </submittedName>
</protein>
<evidence type="ECO:0000313" key="2">
    <source>
        <dbReference type="EMBL" id="SDO95011.1"/>
    </source>
</evidence>
<dbReference type="GO" id="GO:0016779">
    <property type="term" value="F:nucleotidyltransferase activity"/>
    <property type="evidence" value="ECO:0007669"/>
    <property type="project" value="UniProtKB-KW"/>
</dbReference>
<dbReference type="PANTHER" id="PTHR43777">
    <property type="entry name" value="MOLYBDENUM COFACTOR CYTIDYLYLTRANSFERASE"/>
    <property type="match status" value="1"/>
</dbReference>
<dbReference type="NCBIfam" id="TIGR03310">
    <property type="entry name" value="matur_MocA_YgfJ"/>
    <property type="match status" value="1"/>
</dbReference>
<dbReference type="InterPro" id="IPR017696">
    <property type="entry name" value="Mo_hydrolase_YgfJ"/>
</dbReference>
<dbReference type="AlphaFoldDB" id="A0A1H0NQT2"/>